<keyword evidence="2" id="KW-0732">Signal</keyword>
<feature type="coiled-coil region" evidence="1">
    <location>
        <begin position="48"/>
        <end position="82"/>
    </location>
</feature>
<keyword evidence="4" id="KW-1185">Reference proteome</keyword>
<comment type="caution">
    <text evidence="3">The sequence shown here is derived from an EMBL/GenBank/DDBJ whole genome shotgun (WGS) entry which is preliminary data.</text>
</comment>
<keyword evidence="1" id="KW-0175">Coiled coil</keyword>
<evidence type="ECO:0000313" key="3">
    <source>
        <dbReference type="EMBL" id="GLS13098.1"/>
    </source>
</evidence>
<evidence type="ECO:0000256" key="2">
    <source>
        <dbReference type="SAM" id="SignalP"/>
    </source>
</evidence>
<dbReference type="EMBL" id="BSPB01000003">
    <property type="protein sequence ID" value="GLS13098.1"/>
    <property type="molecule type" value="Genomic_DNA"/>
</dbReference>
<dbReference type="RefSeq" id="WP_284306571.1">
    <property type="nucleotide sequence ID" value="NZ_BSPB01000003.1"/>
</dbReference>
<dbReference type="NCBIfam" id="NF010448">
    <property type="entry name" value="PRK13874.1"/>
    <property type="match status" value="1"/>
</dbReference>
<proteinExistence type="predicted"/>
<name>A0ABQ6BY30_9BURK</name>
<evidence type="ECO:0000313" key="4">
    <source>
        <dbReference type="Proteomes" id="UP001156903"/>
    </source>
</evidence>
<reference evidence="4" key="1">
    <citation type="journal article" date="2019" name="Int. J. Syst. Evol. Microbiol.">
        <title>The Global Catalogue of Microorganisms (GCM) 10K type strain sequencing project: providing services to taxonomists for standard genome sequencing and annotation.</title>
        <authorList>
            <consortium name="The Broad Institute Genomics Platform"/>
            <consortium name="The Broad Institute Genome Sequencing Center for Infectious Disease"/>
            <person name="Wu L."/>
            <person name="Ma J."/>
        </authorList>
    </citation>
    <scope>NUCLEOTIDE SEQUENCE [LARGE SCALE GENOMIC DNA]</scope>
    <source>
        <strain evidence="4">NBRC 109341</strain>
    </source>
</reference>
<gene>
    <name evidence="3" type="ORF">GCM10007935_05270</name>
</gene>
<dbReference type="NCBIfam" id="TIGR02780">
    <property type="entry name" value="TrbJ_Ti"/>
    <property type="match status" value="1"/>
</dbReference>
<organism evidence="3 4">
    <name type="scientific">Hydrogenophaga electricum</name>
    <dbReference type="NCBI Taxonomy" id="1230953"/>
    <lineage>
        <taxon>Bacteria</taxon>
        <taxon>Pseudomonadati</taxon>
        <taxon>Pseudomonadota</taxon>
        <taxon>Betaproteobacteria</taxon>
        <taxon>Burkholderiales</taxon>
        <taxon>Comamonadaceae</taxon>
        <taxon>Hydrogenophaga</taxon>
    </lineage>
</organism>
<feature type="signal peptide" evidence="2">
    <location>
        <begin position="1"/>
        <end position="30"/>
    </location>
</feature>
<accession>A0ABQ6BY30</accession>
<evidence type="ECO:0000256" key="1">
    <source>
        <dbReference type="SAM" id="Coils"/>
    </source>
</evidence>
<sequence length="254" mass="27954">MTFHAAFKSKLTALAAASLLALGVVQPAHAIFGIGDTVFDASNFMQNMMTAANTLEQISNQVKQLQNEAQMLMNQARNLTSLPSSVVSRLRSNLATTQRLIDQAKGLAYDVANMDREFQRLYPEQYAATVSGDQMVRDAQERWKNTLIGLQTTMQMQAQASQNLKDDEGVLTDLVGQSQSAVGALQAMQAMNQLLALQAKQSIQTQRLRITQDRAASLELARQAAAVERGREVTRRFLGTGTPYTPQTVHFYGN</sequence>
<feature type="chain" id="PRO_5045119744" evidence="2">
    <location>
        <begin position="31"/>
        <end position="254"/>
    </location>
</feature>
<protein>
    <submittedName>
        <fullName evidence="3">Conjugal transfer protein TrbJ</fullName>
    </submittedName>
</protein>
<dbReference type="InterPro" id="IPR014147">
    <property type="entry name" value="T4SS_TrbJ"/>
</dbReference>
<dbReference type="Proteomes" id="UP001156903">
    <property type="component" value="Unassembled WGS sequence"/>
</dbReference>